<sequence>MRQRLIFGIPALGVLVAAVFWMLPTQTNGLGLHLDAEAVALGQRLYSENCAACHGADLEGQADWQSRDADGYLPAPPHDETGHTWHHPTEQLFAITKFGTEAIVGGGYKSNMARFGDVLSDDDIYAILAFIKSTWPDRIIERHDQMDASVASARRP</sequence>
<keyword evidence="5" id="KW-1133">Transmembrane helix</keyword>
<dbReference type="SUPFAM" id="SSF46626">
    <property type="entry name" value="Cytochrome c"/>
    <property type="match status" value="1"/>
</dbReference>
<keyword evidence="1 4" id="KW-0349">Heme</keyword>
<dbReference type="GO" id="GO:0020037">
    <property type="term" value="F:heme binding"/>
    <property type="evidence" value="ECO:0007669"/>
    <property type="project" value="InterPro"/>
</dbReference>
<proteinExistence type="predicted"/>
<name>A0A238J309_9RHOB</name>
<evidence type="ECO:0000256" key="3">
    <source>
        <dbReference type="ARBA" id="ARBA00023004"/>
    </source>
</evidence>
<dbReference type="InterPro" id="IPR036909">
    <property type="entry name" value="Cyt_c-like_dom_sf"/>
</dbReference>
<keyword evidence="2 4" id="KW-0479">Metal-binding</keyword>
<dbReference type="Proteomes" id="UP000201838">
    <property type="component" value="Unassembled WGS sequence"/>
</dbReference>
<dbReference type="PANTHER" id="PTHR35008:SF4">
    <property type="entry name" value="BLL4482 PROTEIN"/>
    <property type="match status" value="1"/>
</dbReference>
<evidence type="ECO:0000256" key="4">
    <source>
        <dbReference type="PROSITE-ProRule" id="PRU00433"/>
    </source>
</evidence>
<feature type="transmembrane region" description="Helical" evidence="5">
    <location>
        <begin position="5"/>
        <end position="23"/>
    </location>
</feature>
<protein>
    <submittedName>
        <fullName evidence="7">Cytochrome c</fullName>
    </submittedName>
</protein>
<dbReference type="PANTHER" id="PTHR35008">
    <property type="entry name" value="BLL4482 PROTEIN-RELATED"/>
    <property type="match status" value="1"/>
</dbReference>
<dbReference type="RefSeq" id="WP_093975312.1">
    <property type="nucleotide sequence ID" value="NZ_FXXQ01000012.1"/>
</dbReference>
<accession>A0A238J309</accession>
<dbReference type="InterPro" id="IPR051459">
    <property type="entry name" value="Cytochrome_c-type_DH"/>
</dbReference>
<keyword evidence="5" id="KW-0472">Membrane</keyword>
<organism evidence="7 8">
    <name type="scientific">Boseongicola aestuarii</name>
    <dbReference type="NCBI Taxonomy" id="1470561"/>
    <lineage>
        <taxon>Bacteria</taxon>
        <taxon>Pseudomonadati</taxon>
        <taxon>Pseudomonadota</taxon>
        <taxon>Alphaproteobacteria</taxon>
        <taxon>Rhodobacterales</taxon>
        <taxon>Paracoccaceae</taxon>
        <taxon>Boseongicola</taxon>
    </lineage>
</organism>
<keyword evidence="3 4" id="KW-0408">Iron</keyword>
<feature type="domain" description="Cytochrome c" evidence="6">
    <location>
        <begin position="37"/>
        <end position="135"/>
    </location>
</feature>
<dbReference type="GO" id="GO:0046872">
    <property type="term" value="F:metal ion binding"/>
    <property type="evidence" value="ECO:0007669"/>
    <property type="project" value="UniProtKB-KW"/>
</dbReference>
<evidence type="ECO:0000259" key="6">
    <source>
        <dbReference type="PROSITE" id="PS51007"/>
    </source>
</evidence>
<evidence type="ECO:0000256" key="1">
    <source>
        <dbReference type="ARBA" id="ARBA00022617"/>
    </source>
</evidence>
<dbReference type="GO" id="GO:0009055">
    <property type="term" value="F:electron transfer activity"/>
    <property type="evidence" value="ECO:0007669"/>
    <property type="project" value="InterPro"/>
</dbReference>
<evidence type="ECO:0000256" key="5">
    <source>
        <dbReference type="SAM" id="Phobius"/>
    </source>
</evidence>
<dbReference type="Pfam" id="PF00034">
    <property type="entry name" value="Cytochrom_C"/>
    <property type="match status" value="1"/>
</dbReference>
<evidence type="ECO:0000313" key="7">
    <source>
        <dbReference type="EMBL" id="SMX25109.1"/>
    </source>
</evidence>
<dbReference type="EMBL" id="FXXQ01000012">
    <property type="protein sequence ID" value="SMX25109.1"/>
    <property type="molecule type" value="Genomic_DNA"/>
</dbReference>
<dbReference type="AlphaFoldDB" id="A0A238J309"/>
<dbReference type="OrthoDB" id="9811281at2"/>
<dbReference type="InterPro" id="IPR009056">
    <property type="entry name" value="Cyt_c-like_dom"/>
</dbReference>
<keyword evidence="8" id="KW-1185">Reference proteome</keyword>
<gene>
    <name evidence="7" type="ORF">BOA8489_03243</name>
</gene>
<evidence type="ECO:0000313" key="8">
    <source>
        <dbReference type="Proteomes" id="UP000201838"/>
    </source>
</evidence>
<dbReference type="Gene3D" id="1.10.760.10">
    <property type="entry name" value="Cytochrome c-like domain"/>
    <property type="match status" value="1"/>
</dbReference>
<reference evidence="7 8" key="1">
    <citation type="submission" date="2017-05" db="EMBL/GenBank/DDBJ databases">
        <authorList>
            <person name="Song R."/>
            <person name="Chenine A.L."/>
            <person name="Ruprecht R.M."/>
        </authorList>
    </citation>
    <scope>NUCLEOTIDE SEQUENCE [LARGE SCALE GENOMIC DNA]</scope>
    <source>
        <strain evidence="7 8">CECT 8489</strain>
    </source>
</reference>
<dbReference type="PROSITE" id="PS51007">
    <property type="entry name" value="CYTC"/>
    <property type="match status" value="1"/>
</dbReference>
<keyword evidence="5" id="KW-0812">Transmembrane</keyword>
<evidence type="ECO:0000256" key="2">
    <source>
        <dbReference type="ARBA" id="ARBA00022723"/>
    </source>
</evidence>